<keyword evidence="1" id="KW-0328">Glycosyltransferase</keyword>
<evidence type="ECO:0000256" key="2">
    <source>
        <dbReference type="ARBA" id="ARBA00022679"/>
    </source>
</evidence>
<evidence type="ECO:0000256" key="1">
    <source>
        <dbReference type="ARBA" id="ARBA00022676"/>
    </source>
</evidence>
<dbReference type="CDD" id="cd03801">
    <property type="entry name" value="GT4_PimA-like"/>
    <property type="match status" value="1"/>
</dbReference>
<dbReference type="SUPFAM" id="SSF53756">
    <property type="entry name" value="UDP-Glycosyltransferase/glycogen phosphorylase"/>
    <property type="match status" value="1"/>
</dbReference>
<dbReference type="Pfam" id="PF13579">
    <property type="entry name" value="Glyco_trans_4_4"/>
    <property type="match status" value="1"/>
</dbReference>
<evidence type="ECO:0000313" key="5">
    <source>
        <dbReference type="EMBL" id="MBB2900738.1"/>
    </source>
</evidence>
<organism evidence="5 6">
    <name type="scientific">Kineococcus radiotolerans</name>
    <dbReference type="NCBI Taxonomy" id="131568"/>
    <lineage>
        <taxon>Bacteria</taxon>
        <taxon>Bacillati</taxon>
        <taxon>Actinomycetota</taxon>
        <taxon>Actinomycetes</taxon>
        <taxon>Kineosporiales</taxon>
        <taxon>Kineosporiaceae</taxon>
        <taxon>Kineococcus</taxon>
    </lineage>
</organism>
<dbReference type="Pfam" id="PF13692">
    <property type="entry name" value="Glyco_trans_1_4"/>
    <property type="match status" value="1"/>
</dbReference>
<sequence>MTSGSEQHRDEAPRATRVLVVGSGWRFTSGISYYTCRLANAFADRTATSVVLMRRLVPRFVYPGRSRVGSVVNDIDYAPEVDVYDGVDWYWGPSTRGLRAFFDRTRPDVVVLQWWTGAVLHSYLLLTSLLRARGTKVVVEWHEVQDTGEARVPGVVRYVRSAMRSLLRRVDAHVVHSEFDSDLLQRAYGLDPRQITIIPHGPYDHVVDTTAVPAPDAAADAEDAPVRLLFFGTIRPYKGLEDLVEAFSSLPRELAEQFRLTIVGETWEGWTGPLDAVAASPHRDRIDLVNRYVTDAEVRTHFAAADAVVLPYRRSSSSGPLQMAMSAGLPTVVTSVGGLVEAAGDYEGAIFVPPQEPAALAAALERLLAVRGERYADPHSWETSVTRFGQVFAGLGVPGTIAAPTGGDRTAPRAEAAPRGAAV</sequence>
<dbReference type="Gene3D" id="3.40.50.2000">
    <property type="entry name" value="Glycogen Phosphorylase B"/>
    <property type="match status" value="2"/>
</dbReference>
<reference evidence="5 6" key="2">
    <citation type="submission" date="2020-08" db="EMBL/GenBank/DDBJ databases">
        <authorList>
            <person name="Partida-Martinez L."/>
            <person name="Huntemann M."/>
            <person name="Clum A."/>
            <person name="Wang J."/>
            <person name="Palaniappan K."/>
            <person name="Ritter S."/>
            <person name="Chen I.-M."/>
            <person name="Stamatis D."/>
            <person name="Reddy T."/>
            <person name="O'Malley R."/>
            <person name="Daum C."/>
            <person name="Shapiro N."/>
            <person name="Ivanova N."/>
            <person name="Kyrpides N."/>
            <person name="Woyke T."/>
        </authorList>
    </citation>
    <scope>NUCLEOTIDE SEQUENCE [LARGE SCALE GENOMIC DNA]</scope>
    <source>
        <strain evidence="5 6">AS2.23</strain>
    </source>
</reference>
<dbReference type="PANTHER" id="PTHR12526">
    <property type="entry name" value="GLYCOSYLTRANSFERASE"/>
    <property type="match status" value="1"/>
</dbReference>
<accession>A0A7W4XWC4</accession>
<dbReference type="Proteomes" id="UP000533269">
    <property type="component" value="Unassembled WGS sequence"/>
</dbReference>
<evidence type="ECO:0000313" key="6">
    <source>
        <dbReference type="Proteomes" id="UP000533269"/>
    </source>
</evidence>
<feature type="compositionally biased region" description="Low complexity" evidence="3">
    <location>
        <begin position="413"/>
        <end position="423"/>
    </location>
</feature>
<dbReference type="InterPro" id="IPR028098">
    <property type="entry name" value="Glyco_trans_4-like_N"/>
</dbReference>
<dbReference type="EMBL" id="JACHVY010000001">
    <property type="protein sequence ID" value="MBB2900738.1"/>
    <property type="molecule type" value="Genomic_DNA"/>
</dbReference>
<evidence type="ECO:0000256" key="3">
    <source>
        <dbReference type="SAM" id="MobiDB-lite"/>
    </source>
</evidence>
<reference evidence="5 6" key="1">
    <citation type="submission" date="2020-08" db="EMBL/GenBank/DDBJ databases">
        <title>The Agave Microbiome: Exploring the role of microbial communities in plant adaptations to desert environments.</title>
        <authorList>
            <person name="Partida-Martinez L.P."/>
        </authorList>
    </citation>
    <scope>NUCLEOTIDE SEQUENCE [LARGE SCALE GENOMIC DNA]</scope>
    <source>
        <strain evidence="5 6">AS2.23</strain>
    </source>
</reference>
<gene>
    <name evidence="5" type="ORF">FHR75_001526</name>
</gene>
<name>A0A7W4XWC4_KINRA</name>
<keyword evidence="2 5" id="KW-0808">Transferase</keyword>
<dbReference type="AlphaFoldDB" id="A0A7W4XWC4"/>
<dbReference type="RefSeq" id="WP_183390856.1">
    <property type="nucleotide sequence ID" value="NZ_JACHVY010000001.1"/>
</dbReference>
<protein>
    <submittedName>
        <fullName evidence="5">Glycosyltransferase involved in cell wall biosynthesis</fullName>
    </submittedName>
</protein>
<comment type="caution">
    <text evidence="5">The sequence shown here is derived from an EMBL/GenBank/DDBJ whole genome shotgun (WGS) entry which is preliminary data.</text>
</comment>
<feature type="region of interest" description="Disordered" evidence="3">
    <location>
        <begin position="403"/>
        <end position="423"/>
    </location>
</feature>
<dbReference type="GO" id="GO:0016757">
    <property type="term" value="F:glycosyltransferase activity"/>
    <property type="evidence" value="ECO:0007669"/>
    <property type="project" value="UniProtKB-KW"/>
</dbReference>
<proteinExistence type="predicted"/>
<evidence type="ECO:0000259" key="4">
    <source>
        <dbReference type="Pfam" id="PF13579"/>
    </source>
</evidence>
<feature type="domain" description="Glycosyltransferase subfamily 4-like N-terminal" evidence="4">
    <location>
        <begin position="29"/>
        <end position="201"/>
    </location>
</feature>